<evidence type="ECO:0000313" key="2">
    <source>
        <dbReference type="EMBL" id="HAF0918215.1"/>
    </source>
</evidence>
<evidence type="ECO:0000313" key="4">
    <source>
        <dbReference type="EMBL" id="HAF1226147.1"/>
    </source>
</evidence>
<dbReference type="EMBL" id="DAAUBA010000021">
    <property type="protein sequence ID" value="HAF0918215.1"/>
    <property type="molecule type" value="Genomic_DNA"/>
</dbReference>
<gene>
    <name evidence="1" type="ORF">D4X56_11740</name>
    <name evidence="4" type="ORF">G9C19_002991</name>
    <name evidence="3" type="ORF">G9F91_001801</name>
    <name evidence="2" type="ORF">G9F92_002464</name>
    <name evidence="5" type="ORF">G9X35_002761</name>
</gene>
<reference evidence="1" key="3">
    <citation type="submission" date="2018-09" db="EMBL/GenBank/DDBJ databases">
        <authorList>
            <person name="Ashton P.M."/>
            <person name="Dallman T."/>
            <person name="Nair S."/>
            <person name="De Pinna E."/>
            <person name="Peters T."/>
            <person name="Grant K."/>
        </authorList>
    </citation>
    <scope>NUCLEOTIDE SEQUENCE [LARGE SCALE GENOMIC DNA]</scope>
    <source>
        <strain evidence="1">572315</strain>
    </source>
</reference>
<dbReference type="Proteomes" id="UP000839887">
    <property type="component" value="Unassembled WGS sequence"/>
</dbReference>
<dbReference type="EMBL" id="AAHNYU010000010">
    <property type="protein sequence ID" value="EBY3970200.1"/>
    <property type="molecule type" value="Genomic_DNA"/>
</dbReference>
<dbReference type="EMBL" id="DAAUDD010000039">
    <property type="protein sequence ID" value="HAF1226147.1"/>
    <property type="molecule type" value="Genomic_DNA"/>
</dbReference>
<name>A0A5X5PF23_SALEB</name>
<dbReference type="EMBL" id="DAAUDK010000011">
    <property type="protein sequence ID" value="HAF1116378.1"/>
    <property type="molecule type" value="Genomic_DNA"/>
</dbReference>
<proteinExistence type="predicted"/>
<protein>
    <submittedName>
        <fullName evidence="1">Uncharacterized protein</fullName>
    </submittedName>
</protein>
<reference evidence="2" key="1">
    <citation type="journal article" date="2018" name="Genome Biol.">
        <title>SKESA: strategic k-mer extension for scrupulous assemblies.</title>
        <authorList>
            <person name="Souvorov A."/>
            <person name="Agarwala R."/>
            <person name="Lipman D.J."/>
        </authorList>
    </citation>
    <scope>NUCLEOTIDE SEQUENCE</scope>
    <source>
        <strain evidence="3">09-0160</strain>
        <strain evidence="4">09-6317</strain>
        <strain evidence="2">12-3073</strain>
        <strain evidence="5">12-8086</strain>
    </source>
</reference>
<evidence type="ECO:0000313" key="1">
    <source>
        <dbReference type="EMBL" id="EBY3970200.1"/>
    </source>
</evidence>
<dbReference type="AlphaFoldDB" id="A0A5X5PF23"/>
<organism evidence="1">
    <name type="scientific">Salmonella enterica subsp. enterica serovar Java</name>
    <dbReference type="NCBI Taxonomy" id="224729"/>
    <lineage>
        <taxon>Bacteria</taxon>
        <taxon>Pseudomonadati</taxon>
        <taxon>Pseudomonadota</taxon>
        <taxon>Gammaproteobacteria</taxon>
        <taxon>Enterobacterales</taxon>
        <taxon>Enterobacteriaceae</taxon>
        <taxon>Salmonella</taxon>
    </lineage>
</organism>
<accession>A0A5X5PF23</accession>
<evidence type="ECO:0000313" key="3">
    <source>
        <dbReference type="EMBL" id="HAF1116378.1"/>
    </source>
</evidence>
<dbReference type="InterPro" id="IPR043733">
    <property type="entry name" value="DUF5677"/>
</dbReference>
<reference evidence="2" key="2">
    <citation type="submission" date="2018-07" db="EMBL/GenBank/DDBJ databases">
        <authorList>
            <consortium name="NCBI Pathogen Detection Project"/>
        </authorList>
    </citation>
    <scope>NUCLEOTIDE SEQUENCE</scope>
    <source>
        <strain evidence="3">09-0160</strain>
        <strain evidence="4">09-6317</strain>
        <strain evidence="2">12-3073</strain>
        <strain evidence="5">12-8086</strain>
    </source>
</reference>
<dbReference type="Pfam" id="PF18928">
    <property type="entry name" value="DUF5677"/>
    <property type="match status" value="1"/>
</dbReference>
<evidence type="ECO:0000313" key="5">
    <source>
        <dbReference type="EMBL" id="HAF7357634.1"/>
    </source>
</evidence>
<sequence>MFEELLNLAEESLRKSGNAYDYAAVMNLTANIVMKEMDNNEEDELNLILSQHDEFIKNNRERWKDGFAKLHLLRSICLQVGMNFQQRFLKIPKYETDEVLGVLMRQHAHACRVSAEIIHLLEGGYPDAALARWRTLYEIAITCLIIRKCGRPAAIDYIKYNEVKKAEAVAEHRKTAGMMGKKTFSDQEAVFYQNIKSEITNGNEGWHWARKHTGYGKIAKLAEFAGLGQWSHHYMIASNIIHPESHEMASLYAMKEAKHPALLCGQSNSGLTDPAHFTAISLSQVTSAFVSVYADEDANEIDYTDSALFLMLVDSYVDKVGEAFRRCENLTCSGR</sequence>
<comment type="caution">
    <text evidence="1">The sequence shown here is derived from an EMBL/GenBank/DDBJ whole genome shotgun (WGS) entry which is preliminary data.</text>
</comment>
<dbReference type="EMBL" id="DAAWCF010000032">
    <property type="protein sequence ID" value="HAF7357634.1"/>
    <property type="molecule type" value="Genomic_DNA"/>
</dbReference>